<evidence type="ECO:0000256" key="1">
    <source>
        <dbReference type="ARBA" id="ARBA00010928"/>
    </source>
</evidence>
<feature type="domain" description="Gfo/Idh/MocA-like oxidoreductase N-terminal" evidence="2">
    <location>
        <begin position="15"/>
        <end position="133"/>
    </location>
</feature>
<dbReference type="InterPro" id="IPR000683">
    <property type="entry name" value="Gfo/Idh/MocA-like_OxRdtase_N"/>
</dbReference>
<dbReference type="AlphaFoldDB" id="A0A9X4MA86"/>
<name>A0A9X4MA86_9CYAN</name>
<comment type="caution">
    <text evidence="4">The sequence shown here is derived from an EMBL/GenBank/DDBJ whole genome shotgun (WGS) entry which is preliminary data.</text>
</comment>
<dbReference type="Proteomes" id="UP001152872">
    <property type="component" value="Unassembled WGS sequence"/>
</dbReference>
<dbReference type="PANTHER" id="PTHR43377:SF10">
    <property type="entry name" value="BILIVERDIN REDUCTASE"/>
    <property type="match status" value="1"/>
</dbReference>
<dbReference type="PANTHER" id="PTHR43377">
    <property type="entry name" value="BILIVERDIN REDUCTASE A"/>
    <property type="match status" value="1"/>
</dbReference>
<dbReference type="RefSeq" id="WP_009626082.1">
    <property type="nucleotide sequence ID" value="NZ_VBTY01000030.1"/>
</dbReference>
<dbReference type="Gene3D" id="3.40.50.720">
    <property type="entry name" value="NAD(P)-binding Rossmann-like Domain"/>
    <property type="match status" value="1"/>
</dbReference>
<dbReference type="Pfam" id="PF02894">
    <property type="entry name" value="GFO_IDH_MocA_C"/>
    <property type="match status" value="1"/>
</dbReference>
<comment type="similarity">
    <text evidence="1">Belongs to the Gfo/Idh/MocA family.</text>
</comment>
<dbReference type="EMBL" id="VBTY01000030">
    <property type="protein sequence ID" value="MDG3494021.1"/>
    <property type="molecule type" value="Genomic_DNA"/>
</dbReference>
<feature type="domain" description="Gfo/Idh/MocA-like oxidoreductase C-terminal" evidence="3">
    <location>
        <begin position="150"/>
        <end position="334"/>
    </location>
</feature>
<dbReference type="InterPro" id="IPR036291">
    <property type="entry name" value="NAD(P)-bd_dom_sf"/>
</dbReference>
<evidence type="ECO:0000313" key="5">
    <source>
        <dbReference type="Proteomes" id="UP001152872"/>
    </source>
</evidence>
<organism evidence="4 5">
    <name type="scientific">Pseudanabaena catenata USMAC16</name>
    <dbReference type="NCBI Taxonomy" id="1855837"/>
    <lineage>
        <taxon>Bacteria</taxon>
        <taxon>Bacillati</taxon>
        <taxon>Cyanobacteriota</taxon>
        <taxon>Cyanophyceae</taxon>
        <taxon>Pseudanabaenales</taxon>
        <taxon>Pseudanabaenaceae</taxon>
        <taxon>Pseudanabaena</taxon>
    </lineage>
</organism>
<sequence length="334" mass="36699">MTSSSSIYQKFPQPLRVGIVGSGFVARLRAEILSQDSRIALTAIAGTPEKAGAIAQDLAIPHIYQYWSELVMRPDLDLVVICNVNRDHGAVVGQALRSGKHVIVEYPLSFHLAEAEELVNLAQQQNLLLHVEHIELLGGVHQLVVEHLAKIGNPFYARYSTKSPQHPVPDKWTYKPDLFGFPLTAAVSRLNRIIVLFGKVKAVTCQLRYSGDHLPHHFTSCVCNAQLQFENGVLADVSYSKGENFWQPERIMELQGSEGAIIFSGDKGKLISAAGERELDAGSTRGLFKKDTENVLSHLFDGTPLYTSHDSILHALAIANAAEKSALSNQTVML</sequence>
<dbReference type="InterPro" id="IPR051450">
    <property type="entry name" value="Gfo/Idh/MocA_Oxidoreductases"/>
</dbReference>
<evidence type="ECO:0000313" key="4">
    <source>
        <dbReference type="EMBL" id="MDG3494021.1"/>
    </source>
</evidence>
<keyword evidence="5" id="KW-1185">Reference proteome</keyword>
<dbReference type="Gene3D" id="3.30.360.10">
    <property type="entry name" value="Dihydrodipicolinate Reductase, domain 2"/>
    <property type="match status" value="1"/>
</dbReference>
<protein>
    <submittedName>
        <fullName evidence="4">Gfo/Idh/MocA family oxidoreductase</fullName>
    </submittedName>
</protein>
<proteinExistence type="inferred from homology"/>
<dbReference type="GO" id="GO:0000166">
    <property type="term" value="F:nucleotide binding"/>
    <property type="evidence" value="ECO:0007669"/>
    <property type="project" value="InterPro"/>
</dbReference>
<evidence type="ECO:0000259" key="3">
    <source>
        <dbReference type="Pfam" id="PF02894"/>
    </source>
</evidence>
<dbReference type="InterPro" id="IPR004104">
    <property type="entry name" value="Gfo/Idh/MocA-like_OxRdtase_C"/>
</dbReference>
<dbReference type="Pfam" id="PF01408">
    <property type="entry name" value="GFO_IDH_MocA"/>
    <property type="match status" value="1"/>
</dbReference>
<accession>A0A9X4MA86</accession>
<gene>
    <name evidence="4" type="ORF">FEV09_05560</name>
</gene>
<dbReference type="SUPFAM" id="SSF51735">
    <property type="entry name" value="NAD(P)-binding Rossmann-fold domains"/>
    <property type="match status" value="1"/>
</dbReference>
<reference evidence="4" key="1">
    <citation type="submission" date="2019-05" db="EMBL/GenBank/DDBJ databases">
        <title>Whole genome sequencing of Pseudanabaena catenata USMAC16.</title>
        <authorList>
            <person name="Khan Z."/>
            <person name="Omar W.M."/>
            <person name="Convey P."/>
            <person name="Merican F."/>
            <person name="Najimudin N."/>
        </authorList>
    </citation>
    <scope>NUCLEOTIDE SEQUENCE</scope>
    <source>
        <strain evidence="4">USMAC16</strain>
    </source>
</reference>
<evidence type="ECO:0000259" key="2">
    <source>
        <dbReference type="Pfam" id="PF01408"/>
    </source>
</evidence>